<name>A0ABQ0SH63_NOVHA</name>
<evidence type="ECO:0000313" key="1">
    <source>
        <dbReference type="EMBL" id="GEC64467.1"/>
    </source>
</evidence>
<proteinExistence type="predicted"/>
<gene>
    <name evidence="1" type="ORF">GHA01_23160</name>
</gene>
<protein>
    <recommendedName>
        <fullName evidence="3">Type II toxin-antitoxin system RelE/ParE family toxin</fullName>
    </recommendedName>
</protein>
<dbReference type="EMBL" id="BJNN01000121">
    <property type="protein sequence ID" value="GEC64467.1"/>
    <property type="molecule type" value="Genomic_DNA"/>
</dbReference>
<dbReference type="Proteomes" id="UP000319478">
    <property type="component" value="Unassembled WGS sequence"/>
</dbReference>
<evidence type="ECO:0008006" key="3">
    <source>
        <dbReference type="Google" id="ProtNLM"/>
    </source>
</evidence>
<evidence type="ECO:0000313" key="2">
    <source>
        <dbReference type="Proteomes" id="UP000319478"/>
    </source>
</evidence>
<accession>A0ABQ0SH63</accession>
<sequence>MLMLERSSKCFGRCHKTRFIRAYFPQCRHRRRIRSKTIRVAAKRRLDPLQEELRKYGRVKLSKQYRILKIGADHMEYHPVDAQVVALRVT</sequence>
<organism evidence="1 2">
    <name type="scientific">Novacetimonas hansenii</name>
    <name type="common">Komagataeibacter hansenii</name>
    <dbReference type="NCBI Taxonomy" id="436"/>
    <lineage>
        <taxon>Bacteria</taxon>
        <taxon>Pseudomonadati</taxon>
        <taxon>Pseudomonadota</taxon>
        <taxon>Alphaproteobacteria</taxon>
        <taxon>Acetobacterales</taxon>
        <taxon>Acetobacteraceae</taxon>
        <taxon>Novacetimonas</taxon>
    </lineage>
</organism>
<comment type="caution">
    <text evidence="1">The sequence shown here is derived from an EMBL/GenBank/DDBJ whole genome shotgun (WGS) entry which is preliminary data.</text>
</comment>
<reference evidence="1 2" key="1">
    <citation type="submission" date="2019-06" db="EMBL/GenBank/DDBJ databases">
        <title>Whole genome shotgun sequence of Komagataeibacter hansenii NBRC 14820.</title>
        <authorList>
            <person name="Hosoyama A."/>
            <person name="Uohara A."/>
            <person name="Ohji S."/>
            <person name="Ichikawa N."/>
        </authorList>
    </citation>
    <scope>NUCLEOTIDE SEQUENCE [LARGE SCALE GENOMIC DNA]</scope>
    <source>
        <strain evidence="1 2">NBRC 14820</strain>
    </source>
</reference>
<keyword evidence="2" id="KW-1185">Reference proteome</keyword>